<dbReference type="PROSITE" id="PS50011">
    <property type="entry name" value="PROTEIN_KINASE_DOM"/>
    <property type="match status" value="1"/>
</dbReference>
<dbReference type="SMART" id="SM00220">
    <property type="entry name" value="S_TKc"/>
    <property type="match status" value="1"/>
</dbReference>
<feature type="compositionally biased region" description="Polar residues" evidence="11">
    <location>
        <begin position="223"/>
        <end position="237"/>
    </location>
</feature>
<dbReference type="OrthoDB" id="1405469at2759"/>
<dbReference type="Gene3D" id="1.10.510.10">
    <property type="entry name" value="Transferase(Phosphotransferase) domain 1"/>
    <property type="match status" value="1"/>
</dbReference>
<keyword evidence="4" id="KW-0808">Transferase</keyword>
<evidence type="ECO:0000256" key="5">
    <source>
        <dbReference type="ARBA" id="ARBA00022741"/>
    </source>
</evidence>
<comment type="similarity">
    <text evidence="8">Belongs to the protein kinase superfamily. Ser/Thr protein kinase family. GCN2 subfamily.</text>
</comment>
<dbReference type="InterPro" id="IPR050339">
    <property type="entry name" value="CC_SR_Kinase"/>
</dbReference>
<dbReference type="GO" id="GO:0003743">
    <property type="term" value="F:translation initiation factor activity"/>
    <property type="evidence" value="ECO:0007669"/>
    <property type="project" value="UniProtKB-KW"/>
</dbReference>
<dbReference type="AlphaFoldDB" id="A0A154P873"/>
<name>A0A154P873_DUFNO</name>
<dbReference type="EC" id="2.7.11.1" evidence="1"/>
<proteinExistence type="inferred from homology"/>
<evidence type="ECO:0000256" key="3">
    <source>
        <dbReference type="ARBA" id="ARBA00022553"/>
    </source>
</evidence>
<dbReference type="PROSITE" id="PS00108">
    <property type="entry name" value="PROTEIN_KINASE_ST"/>
    <property type="match status" value="1"/>
</dbReference>
<evidence type="ECO:0000256" key="7">
    <source>
        <dbReference type="ARBA" id="ARBA00022840"/>
    </source>
</evidence>
<keyword evidence="7" id="KW-0067">ATP-binding</keyword>
<keyword evidence="5" id="KW-0547">Nucleotide-binding</keyword>
<evidence type="ECO:0000256" key="6">
    <source>
        <dbReference type="ARBA" id="ARBA00022777"/>
    </source>
</evidence>
<organism evidence="13 14">
    <name type="scientific">Dufourea novaeangliae</name>
    <name type="common">Sweat bee</name>
    <dbReference type="NCBI Taxonomy" id="178035"/>
    <lineage>
        <taxon>Eukaryota</taxon>
        <taxon>Metazoa</taxon>
        <taxon>Ecdysozoa</taxon>
        <taxon>Arthropoda</taxon>
        <taxon>Hexapoda</taxon>
        <taxon>Insecta</taxon>
        <taxon>Pterygota</taxon>
        <taxon>Neoptera</taxon>
        <taxon>Endopterygota</taxon>
        <taxon>Hymenoptera</taxon>
        <taxon>Apocrita</taxon>
        <taxon>Aculeata</taxon>
        <taxon>Apoidea</taxon>
        <taxon>Anthophila</taxon>
        <taxon>Halictidae</taxon>
        <taxon>Rophitinae</taxon>
        <taxon>Dufourea</taxon>
    </lineage>
</organism>
<dbReference type="GO" id="GO:0005524">
    <property type="term" value="F:ATP binding"/>
    <property type="evidence" value="ECO:0007669"/>
    <property type="project" value="UniProtKB-KW"/>
</dbReference>
<dbReference type="InterPro" id="IPR011009">
    <property type="entry name" value="Kinase-like_dom_sf"/>
</dbReference>
<evidence type="ECO:0000256" key="10">
    <source>
        <dbReference type="SAM" id="Coils"/>
    </source>
</evidence>
<keyword evidence="10" id="KW-0175">Coiled coil</keyword>
<feature type="domain" description="Protein kinase" evidence="12">
    <location>
        <begin position="145"/>
        <end position="567"/>
    </location>
</feature>
<dbReference type="InterPro" id="IPR000719">
    <property type="entry name" value="Prot_kinase_dom"/>
</dbReference>
<keyword evidence="2" id="KW-0723">Serine/threonine-protein kinase</keyword>
<evidence type="ECO:0000256" key="1">
    <source>
        <dbReference type="ARBA" id="ARBA00012513"/>
    </source>
</evidence>
<dbReference type="GO" id="GO:0005634">
    <property type="term" value="C:nucleus"/>
    <property type="evidence" value="ECO:0007669"/>
    <property type="project" value="TreeGrafter"/>
</dbReference>
<keyword evidence="3" id="KW-0597">Phosphoprotein</keyword>
<feature type="coiled-coil region" evidence="10">
    <location>
        <begin position="567"/>
        <end position="594"/>
    </location>
</feature>
<keyword evidence="14" id="KW-1185">Reference proteome</keyword>
<keyword evidence="6 13" id="KW-0418">Kinase</keyword>
<dbReference type="Pfam" id="PF00069">
    <property type="entry name" value="Pkinase"/>
    <property type="match status" value="2"/>
</dbReference>
<feature type="compositionally biased region" description="Low complexity" evidence="11">
    <location>
        <begin position="331"/>
        <end position="343"/>
    </location>
</feature>
<evidence type="ECO:0000256" key="8">
    <source>
        <dbReference type="ARBA" id="ARBA00037982"/>
    </source>
</evidence>
<keyword evidence="13" id="KW-0396">Initiation factor</keyword>
<feature type="compositionally biased region" description="Polar residues" evidence="11">
    <location>
        <begin position="349"/>
        <end position="364"/>
    </location>
</feature>
<dbReference type="STRING" id="178035.A0A154P873"/>
<dbReference type="Pfam" id="PF22949">
    <property type="entry name" value="HRI2_3H"/>
    <property type="match status" value="1"/>
</dbReference>
<dbReference type="PANTHER" id="PTHR11042">
    <property type="entry name" value="EUKARYOTIC TRANSLATION INITIATION FACTOR 2-ALPHA KINASE EIF2-ALPHA KINASE -RELATED"/>
    <property type="match status" value="1"/>
</dbReference>
<dbReference type="SUPFAM" id="SSF56112">
    <property type="entry name" value="Protein kinase-like (PK-like)"/>
    <property type="match status" value="1"/>
</dbReference>
<dbReference type="Proteomes" id="UP000076502">
    <property type="component" value="Unassembled WGS sequence"/>
</dbReference>
<dbReference type="InterPro" id="IPR054521">
    <property type="entry name" value="HRI2_3H"/>
</dbReference>
<evidence type="ECO:0000313" key="13">
    <source>
        <dbReference type="EMBL" id="KZC08125.1"/>
    </source>
</evidence>
<evidence type="ECO:0000259" key="12">
    <source>
        <dbReference type="PROSITE" id="PS50011"/>
    </source>
</evidence>
<dbReference type="GO" id="GO:0004694">
    <property type="term" value="F:eukaryotic translation initiation factor 2alpha kinase activity"/>
    <property type="evidence" value="ECO:0007669"/>
    <property type="project" value="TreeGrafter"/>
</dbReference>
<feature type="region of interest" description="Disordered" evidence="11">
    <location>
        <begin position="324"/>
        <end position="364"/>
    </location>
</feature>
<keyword evidence="13" id="KW-0648">Protein biosynthesis</keyword>
<protein>
    <recommendedName>
        <fullName evidence="1">non-specific serine/threonine protein kinase</fullName>
        <ecNumber evidence="1">2.7.11.1</ecNumber>
    </recommendedName>
    <alternativeName>
        <fullName evidence="9">Heme-regulated eukaryotic initiation factor eIF-2-alpha kinase</fullName>
    </alternativeName>
</protein>
<evidence type="ECO:0000256" key="9">
    <source>
        <dbReference type="ARBA" id="ARBA00042914"/>
    </source>
</evidence>
<evidence type="ECO:0000256" key="2">
    <source>
        <dbReference type="ARBA" id="ARBA00022527"/>
    </source>
</evidence>
<evidence type="ECO:0000313" key="14">
    <source>
        <dbReference type="Proteomes" id="UP000076502"/>
    </source>
</evidence>
<sequence>MEDNTTPSINPWNTLSTMTTFDTGSDAKTTICVDNDSSHNSGQVVSLVTPSVSLLIESLIQQLCTLFEGDTVRRNKLYFAICDRLHELKLIDSSYNMMEFESLRGQYQRALYHLVTVARTANGCESVLQVPRVLTTEWSRYRREFHEINFIAAGGFGQVFKALHCLDGTEYAVKKIIVRSGRVKSIMQHLEEVKTLAKLNHTNIVSYKGAWIEPTLPSTFIPSLPASSHSQNEGSSNGKKKYRSTSCRNQSFSAQSQSNYSNSWSSQSIKKNDEQDALLRYSKKTSHKFENCEFIYDIINKRFHELNTSINTIGQRVMEGNAAEGSAEKTNSNSISFKSDSNSVDNKAESNTNCTDSSESCDESYSNNILCPYIPQMNKKYVTLYIQMTLCEKTLQQWLNERNELTSQTMIIAVLTQILYGLDYIHSRGIVHHDIKPSNIFISMSSHLQIQLGDFGLACPLQRENHHSILGTQMYAAPEQLVGKCDPKSDVYSLGIVLLELLVHTKTDMERVEIITSLKRGHIPTTLTATYPKWAHIVSQLVQVDPKKRPSTSQLLQDLSEDKDVTITQLRSEIAEKDNTIQTLQQRISMLEAQITKNSTPV</sequence>
<evidence type="ECO:0000256" key="11">
    <source>
        <dbReference type="SAM" id="MobiDB-lite"/>
    </source>
</evidence>
<dbReference type="PANTHER" id="PTHR11042:SF187">
    <property type="entry name" value="EUKARYOTIC TRANSLATION INITIATION FACTOR 2-ALPHA KINASE 2"/>
    <property type="match status" value="1"/>
</dbReference>
<dbReference type="Gene3D" id="3.30.200.20">
    <property type="entry name" value="Phosphorylase Kinase, domain 1"/>
    <property type="match status" value="1"/>
</dbReference>
<reference evidence="13 14" key="1">
    <citation type="submission" date="2015-07" db="EMBL/GenBank/DDBJ databases">
        <title>The genome of Dufourea novaeangliae.</title>
        <authorList>
            <person name="Pan H."/>
            <person name="Kapheim K."/>
        </authorList>
    </citation>
    <scope>NUCLEOTIDE SEQUENCE [LARGE SCALE GENOMIC DNA]</scope>
    <source>
        <strain evidence="13">0120121106</strain>
        <tissue evidence="13">Whole body</tissue>
    </source>
</reference>
<dbReference type="InterPro" id="IPR008271">
    <property type="entry name" value="Ser/Thr_kinase_AS"/>
</dbReference>
<evidence type="ECO:0000256" key="4">
    <source>
        <dbReference type="ARBA" id="ARBA00022679"/>
    </source>
</evidence>
<accession>A0A154P873</accession>
<feature type="compositionally biased region" description="Low complexity" evidence="11">
    <location>
        <begin position="249"/>
        <end position="268"/>
    </location>
</feature>
<dbReference type="EMBL" id="KQ434844">
    <property type="protein sequence ID" value="KZC08125.1"/>
    <property type="molecule type" value="Genomic_DNA"/>
</dbReference>
<dbReference type="GO" id="GO:0005737">
    <property type="term" value="C:cytoplasm"/>
    <property type="evidence" value="ECO:0007669"/>
    <property type="project" value="TreeGrafter"/>
</dbReference>
<gene>
    <name evidence="13" type="ORF">WN55_09995</name>
</gene>
<feature type="region of interest" description="Disordered" evidence="11">
    <location>
        <begin position="223"/>
        <end position="268"/>
    </location>
</feature>